<comment type="caution">
    <text evidence="3">The sequence shown here is derived from an EMBL/GenBank/DDBJ whole genome shotgun (WGS) entry which is preliminary data.</text>
</comment>
<organism evidence="3 4">
    <name type="scientific">Dictyobacter arantiisoli</name>
    <dbReference type="NCBI Taxonomy" id="2014874"/>
    <lineage>
        <taxon>Bacteria</taxon>
        <taxon>Bacillati</taxon>
        <taxon>Chloroflexota</taxon>
        <taxon>Ktedonobacteria</taxon>
        <taxon>Ktedonobacterales</taxon>
        <taxon>Dictyobacteraceae</taxon>
        <taxon>Dictyobacter</taxon>
    </lineage>
</organism>
<dbReference type="InterPro" id="IPR047650">
    <property type="entry name" value="Transpos_IS110"/>
</dbReference>
<dbReference type="EMBL" id="BIXY01000061">
    <property type="protein sequence ID" value="GCF10157.1"/>
    <property type="molecule type" value="Genomic_DNA"/>
</dbReference>
<dbReference type="AlphaFoldDB" id="A0A5A5TFM8"/>
<dbReference type="Proteomes" id="UP000322530">
    <property type="component" value="Unassembled WGS sequence"/>
</dbReference>
<reference evidence="3 4" key="1">
    <citation type="submission" date="2019-01" db="EMBL/GenBank/DDBJ databases">
        <title>Draft genome sequence of Dictyobacter sp. Uno17.</title>
        <authorList>
            <person name="Wang C.M."/>
            <person name="Zheng Y."/>
            <person name="Sakai Y."/>
            <person name="Abe K."/>
            <person name="Yokota A."/>
            <person name="Yabe S."/>
        </authorList>
    </citation>
    <scope>NUCLEOTIDE SEQUENCE [LARGE SCALE GENOMIC DNA]</scope>
    <source>
        <strain evidence="3 4">Uno17</strain>
    </source>
</reference>
<evidence type="ECO:0000313" key="4">
    <source>
        <dbReference type="Proteomes" id="UP000322530"/>
    </source>
</evidence>
<dbReference type="PANTHER" id="PTHR33055">
    <property type="entry name" value="TRANSPOSASE FOR INSERTION SEQUENCE ELEMENT IS1111A"/>
    <property type="match status" value="1"/>
</dbReference>
<keyword evidence="4" id="KW-1185">Reference proteome</keyword>
<accession>A0A5A5TFM8</accession>
<dbReference type="GO" id="GO:0004803">
    <property type="term" value="F:transposase activity"/>
    <property type="evidence" value="ECO:0007669"/>
    <property type="project" value="InterPro"/>
</dbReference>
<evidence type="ECO:0000256" key="1">
    <source>
        <dbReference type="SAM" id="MobiDB-lite"/>
    </source>
</evidence>
<evidence type="ECO:0000259" key="2">
    <source>
        <dbReference type="Pfam" id="PF02371"/>
    </source>
</evidence>
<dbReference type="InterPro" id="IPR003346">
    <property type="entry name" value="Transposase_20"/>
</dbReference>
<dbReference type="OrthoDB" id="9815354at2"/>
<gene>
    <name evidence="3" type="ORF">KDI_37210</name>
</gene>
<dbReference type="GO" id="GO:0003677">
    <property type="term" value="F:DNA binding"/>
    <property type="evidence" value="ECO:0007669"/>
    <property type="project" value="InterPro"/>
</dbReference>
<dbReference type="Pfam" id="PF02371">
    <property type="entry name" value="Transposase_20"/>
    <property type="match status" value="1"/>
</dbReference>
<protein>
    <recommendedName>
        <fullName evidence="2">Transposase IS116/IS110/IS902 C-terminal domain-containing protein</fullName>
    </recommendedName>
</protein>
<name>A0A5A5TFM8_9CHLR</name>
<sequence>MSYIVYKSSFITDKSGRAILQAMIQGEHDPEILADLARGRLREKRNELKEAVQGTLSDHHRFLLGSQLRQIDFLDGQLRELDQEIAQRLGLPGGPDDPDPLEDQSVGKKAPPQEPPEASLAVAPSLELIAPSDKKLTNAQVLDFLDQIPGINLRIGEIVIAEVGRGVDRFASEDQLVSWAGLCPEAKISAGKRLSNKTGKGNRWLRQALVEAASAAARSKKTFLGAYFQRLRKRMGYKKAIVALAHRILVIIYHLLHEQQPYRELGPEHLQDQTAEASKRWALRRLEQLGYQVTLQEAEVA</sequence>
<feature type="region of interest" description="Disordered" evidence="1">
    <location>
        <begin position="88"/>
        <end position="118"/>
    </location>
</feature>
<feature type="domain" description="Transposase IS116/IS110/IS902 C-terminal" evidence="2">
    <location>
        <begin position="144"/>
        <end position="223"/>
    </location>
</feature>
<dbReference type="GO" id="GO:0006313">
    <property type="term" value="P:DNA transposition"/>
    <property type="evidence" value="ECO:0007669"/>
    <property type="project" value="InterPro"/>
</dbReference>
<dbReference type="PANTHER" id="PTHR33055:SF15">
    <property type="entry name" value="TRANSPOSASE-RELATED"/>
    <property type="match status" value="1"/>
</dbReference>
<evidence type="ECO:0000313" key="3">
    <source>
        <dbReference type="EMBL" id="GCF10157.1"/>
    </source>
</evidence>
<proteinExistence type="predicted"/>